<dbReference type="InterPro" id="IPR005119">
    <property type="entry name" value="LysR_subst-bd"/>
</dbReference>
<evidence type="ECO:0000259" key="5">
    <source>
        <dbReference type="PROSITE" id="PS50931"/>
    </source>
</evidence>
<gene>
    <name evidence="6" type="ORF">PRZ01_18875</name>
</gene>
<evidence type="ECO:0000256" key="3">
    <source>
        <dbReference type="ARBA" id="ARBA00023125"/>
    </source>
</evidence>
<dbReference type="Pfam" id="PF00126">
    <property type="entry name" value="HTH_1"/>
    <property type="match status" value="1"/>
</dbReference>
<evidence type="ECO:0000256" key="1">
    <source>
        <dbReference type="ARBA" id="ARBA00009437"/>
    </source>
</evidence>
<keyword evidence="3" id="KW-0238">DNA-binding</keyword>
<dbReference type="PANTHER" id="PTHR30419">
    <property type="entry name" value="HTH-TYPE TRANSCRIPTIONAL REGULATOR YBHD"/>
    <property type="match status" value="1"/>
</dbReference>
<evidence type="ECO:0000313" key="7">
    <source>
        <dbReference type="Proteomes" id="UP001219862"/>
    </source>
</evidence>
<protein>
    <submittedName>
        <fullName evidence="6">LysR family transcriptional regulator</fullName>
    </submittedName>
</protein>
<dbReference type="SUPFAM" id="SSF53850">
    <property type="entry name" value="Periplasmic binding protein-like II"/>
    <property type="match status" value="1"/>
</dbReference>
<dbReference type="RefSeq" id="WP_273598394.1">
    <property type="nucleotide sequence ID" value="NZ_JAQQXS010000023.1"/>
</dbReference>
<dbReference type="Gene3D" id="1.10.10.10">
    <property type="entry name" value="Winged helix-like DNA-binding domain superfamily/Winged helix DNA-binding domain"/>
    <property type="match status" value="1"/>
</dbReference>
<dbReference type="PRINTS" id="PR00039">
    <property type="entry name" value="HTHLYSR"/>
</dbReference>
<sequence length="297" mass="32170">MNLNQIETFIQVAEHGSFSKAALVLGVAQPALSRQVRALEIDLRETLLLRNGRGVELTEAGRRLLEHGQGILHLVAQAREDLSSRRNEPVGEIVVAMPPTQARLLTLPLIEGFRAACPRARLVIVEGFSAHLTEWMASGRADLGLVYNPEPLPALEILPLREERLCLLSPANAAPAGPLTLAALSHIPLIMPQRGQVFRKLMETAAAMAGVQLRVEWEVSSVPTILDLVAAGLGHAALGEDTLRTFEHPERLALTPFKAGDIKTTLCLVTPALKRSTPLAQRTAALLMRLVRKPAVG</sequence>
<dbReference type="InterPro" id="IPR036390">
    <property type="entry name" value="WH_DNA-bd_sf"/>
</dbReference>
<proteinExistence type="inferred from homology"/>
<comment type="caution">
    <text evidence="6">The sequence shown here is derived from an EMBL/GenBank/DDBJ whole genome shotgun (WGS) entry which is preliminary data.</text>
</comment>
<dbReference type="SUPFAM" id="SSF46785">
    <property type="entry name" value="Winged helix' DNA-binding domain"/>
    <property type="match status" value="1"/>
</dbReference>
<keyword evidence="4" id="KW-0804">Transcription</keyword>
<dbReference type="InterPro" id="IPR036388">
    <property type="entry name" value="WH-like_DNA-bd_sf"/>
</dbReference>
<dbReference type="Gene3D" id="3.40.190.290">
    <property type="match status" value="1"/>
</dbReference>
<keyword evidence="2" id="KW-0805">Transcription regulation</keyword>
<dbReference type="EMBL" id="JAQQXS010000023">
    <property type="protein sequence ID" value="MDC8787257.1"/>
    <property type="molecule type" value="Genomic_DNA"/>
</dbReference>
<accession>A0ABT5KWR0</accession>
<evidence type="ECO:0000313" key="6">
    <source>
        <dbReference type="EMBL" id="MDC8787257.1"/>
    </source>
</evidence>
<dbReference type="Proteomes" id="UP001219862">
    <property type="component" value="Unassembled WGS sequence"/>
</dbReference>
<keyword evidence="7" id="KW-1185">Reference proteome</keyword>
<comment type="similarity">
    <text evidence="1">Belongs to the LysR transcriptional regulatory family.</text>
</comment>
<dbReference type="Pfam" id="PF03466">
    <property type="entry name" value="LysR_substrate"/>
    <property type="match status" value="1"/>
</dbReference>
<dbReference type="InterPro" id="IPR050950">
    <property type="entry name" value="HTH-type_LysR_regulators"/>
</dbReference>
<dbReference type="PROSITE" id="PS50931">
    <property type="entry name" value="HTH_LYSR"/>
    <property type="match status" value="1"/>
</dbReference>
<name>A0ABT5KWR0_9BURK</name>
<reference evidence="6 7" key="1">
    <citation type="submission" date="2022-10" db="EMBL/GenBank/DDBJ databases">
        <title>paucibacter sp. hw8 Genome sequencing.</title>
        <authorList>
            <person name="Park S."/>
        </authorList>
    </citation>
    <scope>NUCLEOTIDE SEQUENCE [LARGE SCALE GENOMIC DNA]</scope>
    <source>
        <strain evidence="7">hw8</strain>
    </source>
</reference>
<dbReference type="InterPro" id="IPR000847">
    <property type="entry name" value="LysR_HTH_N"/>
</dbReference>
<feature type="domain" description="HTH lysR-type" evidence="5">
    <location>
        <begin position="1"/>
        <end position="58"/>
    </location>
</feature>
<organism evidence="6 7">
    <name type="scientific">Roseateles koreensis</name>
    <dbReference type="NCBI Taxonomy" id="2987526"/>
    <lineage>
        <taxon>Bacteria</taxon>
        <taxon>Pseudomonadati</taxon>
        <taxon>Pseudomonadota</taxon>
        <taxon>Betaproteobacteria</taxon>
        <taxon>Burkholderiales</taxon>
        <taxon>Sphaerotilaceae</taxon>
        <taxon>Roseateles</taxon>
    </lineage>
</organism>
<evidence type="ECO:0000256" key="4">
    <source>
        <dbReference type="ARBA" id="ARBA00023163"/>
    </source>
</evidence>
<evidence type="ECO:0000256" key="2">
    <source>
        <dbReference type="ARBA" id="ARBA00023015"/>
    </source>
</evidence>